<gene>
    <name evidence="15" type="ORF">BKA67DRAFT_565680</name>
</gene>
<dbReference type="InterPro" id="IPR008603">
    <property type="entry name" value="DCTN4"/>
</dbReference>
<accession>A0A9P8ULY6</accession>
<keyword evidence="16" id="KW-1185">Reference proteome</keyword>
<dbReference type="OrthoDB" id="283815at2759"/>
<dbReference type="PANTHER" id="PTHR13034:SF2">
    <property type="entry name" value="DYNACTIN SUBUNIT 4"/>
    <property type="match status" value="1"/>
</dbReference>
<dbReference type="AlphaFoldDB" id="A0A9P8ULY6"/>
<evidence type="ECO:0000256" key="2">
    <source>
        <dbReference type="ARBA" id="ARBA00004529"/>
    </source>
</evidence>
<evidence type="ECO:0000256" key="10">
    <source>
        <dbReference type="ARBA" id="ARBA00023212"/>
    </source>
</evidence>
<evidence type="ECO:0000256" key="3">
    <source>
        <dbReference type="ARBA" id="ARBA00004657"/>
    </source>
</evidence>
<dbReference type="RefSeq" id="XP_045958866.1">
    <property type="nucleotide sequence ID" value="XM_046102826.1"/>
</dbReference>
<keyword evidence="4" id="KW-0963">Cytoplasm</keyword>
<dbReference type="GO" id="GO:0005869">
    <property type="term" value="C:dynactin complex"/>
    <property type="evidence" value="ECO:0007669"/>
    <property type="project" value="InterPro"/>
</dbReference>
<dbReference type="EMBL" id="JAGPXC010000004">
    <property type="protein sequence ID" value="KAH6654596.1"/>
    <property type="molecule type" value="Genomic_DNA"/>
</dbReference>
<feature type="region of interest" description="Disordered" evidence="14">
    <location>
        <begin position="256"/>
        <end position="277"/>
    </location>
</feature>
<organism evidence="15 16">
    <name type="scientific">Truncatella angustata</name>
    <dbReference type="NCBI Taxonomy" id="152316"/>
    <lineage>
        <taxon>Eukaryota</taxon>
        <taxon>Fungi</taxon>
        <taxon>Dikarya</taxon>
        <taxon>Ascomycota</taxon>
        <taxon>Pezizomycotina</taxon>
        <taxon>Sordariomycetes</taxon>
        <taxon>Xylariomycetidae</taxon>
        <taxon>Amphisphaeriales</taxon>
        <taxon>Sporocadaceae</taxon>
        <taxon>Truncatella</taxon>
    </lineage>
</organism>
<evidence type="ECO:0000256" key="4">
    <source>
        <dbReference type="ARBA" id="ARBA00022490"/>
    </source>
</evidence>
<comment type="caution">
    <text evidence="15">The sequence shown here is derived from an EMBL/GenBank/DDBJ whole genome shotgun (WGS) entry which is preliminary data.</text>
</comment>
<dbReference type="GeneID" id="70131718"/>
<evidence type="ECO:0000256" key="5">
    <source>
        <dbReference type="ARBA" id="ARBA00022499"/>
    </source>
</evidence>
<dbReference type="Proteomes" id="UP000758603">
    <property type="component" value="Unassembled WGS sequence"/>
</dbReference>
<reference evidence="15" key="1">
    <citation type="journal article" date="2021" name="Nat. Commun.">
        <title>Genetic determinants of endophytism in the Arabidopsis root mycobiome.</title>
        <authorList>
            <person name="Mesny F."/>
            <person name="Miyauchi S."/>
            <person name="Thiergart T."/>
            <person name="Pickel B."/>
            <person name="Atanasova L."/>
            <person name="Karlsson M."/>
            <person name="Huettel B."/>
            <person name="Barry K.W."/>
            <person name="Haridas S."/>
            <person name="Chen C."/>
            <person name="Bauer D."/>
            <person name="Andreopoulos W."/>
            <person name="Pangilinan J."/>
            <person name="LaButti K."/>
            <person name="Riley R."/>
            <person name="Lipzen A."/>
            <person name="Clum A."/>
            <person name="Drula E."/>
            <person name="Henrissat B."/>
            <person name="Kohler A."/>
            <person name="Grigoriev I.V."/>
            <person name="Martin F.M."/>
            <person name="Hacquard S."/>
        </authorList>
    </citation>
    <scope>NUCLEOTIDE SEQUENCE</scope>
    <source>
        <strain evidence="15">MPI-SDFR-AT-0073</strain>
    </source>
</reference>
<evidence type="ECO:0000256" key="6">
    <source>
        <dbReference type="ARBA" id="ARBA00022553"/>
    </source>
</evidence>
<comment type="subunit">
    <text evidence="13">Subunit of dynactin, a multiprotein complex part of a tripartite complex with dynein and a adapter, such as BICDL1, BICD2 or HOOK3. The dynactin complex is built around ACTR1A/ACTB filament and consists of an actin-related filament composed of a shoulder domain, a pointed end and a barbed end. Its length is defined by its flexible shoulder domain. The soulder is composed of 2 DCTN1 subunits, 4 DCTN2 and 2 DCTN3. The 4 DCNT2 (via N-terminus) bind the ACTR1A filament and act as molecular rulers to determine the length. The pointed end is important for binding dynein-dynactin cargo adapters. Consists of 4 subunits: ACTR10, DCNT4, DCTN5 and DCTN6. The barbed end is composed of a CAPZA1:CAPZB heterodimers, which binds ACTR1A/ACTB filament and dynactin and stabilizes dynactin. Interacts with ATP7B, but not ATP7A, in a copper-dependent manner. Interacts with ANK2; this interaction is required for localization at costameres. Interacts with N4BP2L1.</text>
</comment>
<keyword evidence="8" id="KW-0007">Acetylation</keyword>
<keyword evidence="7" id="KW-0832">Ubl conjugation</keyword>
<keyword evidence="9" id="KW-0175">Coiled coil</keyword>
<feature type="region of interest" description="Disordered" evidence="14">
    <location>
        <begin position="19"/>
        <end position="43"/>
    </location>
</feature>
<evidence type="ECO:0000256" key="11">
    <source>
        <dbReference type="ARBA" id="ARBA00034776"/>
    </source>
</evidence>
<evidence type="ECO:0000256" key="1">
    <source>
        <dbReference type="ARBA" id="ARBA00004300"/>
    </source>
</evidence>
<keyword evidence="6" id="KW-0597">Phosphoprotein</keyword>
<comment type="subcellular location">
    <subcellularLocation>
        <location evidence="1">Cytoplasm</location>
        <location evidence="1">Cytoskeleton</location>
        <location evidence="1">Microtubule organizing center</location>
        <location evidence="1">Centrosome</location>
    </subcellularLocation>
    <subcellularLocation>
        <location evidence="2">Cytoplasm</location>
        <location evidence="2">Cytoskeleton</location>
        <location evidence="2">Stress fiber</location>
    </subcellularLocation>
    <subcellularLocation>
        <location evidence="3">Cytoplasm</location>
        <location evidence="3">Myofibril</location>
    </subcellularLocation>
</comment>
<keyword evidence="5" id="KW-1017">Isopeptide bond</keyword>
<evidence type="ECO:0000256" key="9">
    <source>
        <dbReference type="ARBA" id="ARBA00023054"/>
    </source>
</evidence>
<evidence type="ECO:0000313" key="16">
    <source>
        <dbReference type="Proteomes" id="UP000758603"/>
    </source>
</evidence>
<proteinExistence type="inferred from homology"/>
<comment type="similarity">
    <text evidence="11">Belongs to the dynactin subunit 4 family.</text>
</comment>
<name>A0A9P8ULY6_9PEZI</name>
<sequence length="565" mass="61767">MASFNPYSYIQCPCYDSARRTRSSEDTPSPSTAGAPDDDDHAFDPRAPRSSYSLYPIEYLLYCVDCNQIRCPRCVSEELVTIYCPSCLFEVGASSVKTEGNRCTRSCFQCPVCVGPLAVQSLEPAPEASHLTADNAAPPAPGPWVLCCSYCNWSSSEIGVKFDKPQGIFGQLAKIRHGDGNSDIPVAAVDALPARKDAEVDTGSAKSRFAAMKSFYQSQLANSNTSSGSLSGTLGDYGYGSPTALSRIMSLYSGGGSNVSTTKTKSRPAVMREAETSKEGFRLPDLDEANSISDLRQAGFDGTVTQSQATSQVEQGARFSEDLWPIPHLLRSKRAKRCPACRHILSKPEAKVNNTRWRIRLVAGGFIPSISIKPLIPPGAPAVPSTFLTPMKPTQYLLTFKNLMFDQIKVSLATPNTTPGRFASRVTVLCPQFTIDANSDDYDINEVLKEDRVRRDRADSMHQAEPGKVWERGRNWVSIVVEVIPASLNIEHKSVLLKKAGESEGDGPLREDEDVLEIPMFVRLEWESDPTGDHVSAPAGKDKDGKEKRELAYWCVLGIGKISQE</sequence>
<evidence type="ECO:0000256" key="13">
    <source>
        <dbReference type="ARBA" id="ARBA00093507"/>
    </source>
</evidence>
<evidence type="ECO:0000256" key="8">
    <source>
        <dbReference type="ARBA" id="ARBA00022990"/>
    </source>
</evidence>
<keyword evidence="10" id="KW-0206">Cytoskeleton</keyword>
<evidence type="ECO:0000256" key="14">
    <source>
        <dbReference type="SAM" id="MobiDB-lite"/>
    </source>
</evidence>
<dbReference type="Pfam" id="PF05502">
    <property type="entry name" value="Dynactin_p62"/>
    <property type="match status" value="1"/>
</dbReference>
<evidence type="ECO:0000313" key="15">
    <source>
        <dbReference type="EMBL" id="KAH6654596.1"/>
    </source>
</evidence>
<evidence type="ECO:0000256" key="7">
    <source>
        <dbReference type="ARBA" id="ARBA00022843"/>
    </source>
</evidence>
<dbReference type="GO" id="GO:0001725">
    <property type="term" value="C:stress fiber"/>
    <property type="evidence" value="ECO:0007669"/>
    <property type="project" value="UniProtKB-SubCell"/>
</dbReference>
<evidence type="ECO:0000256" key="12">
    <source>
        <dbReference type="ARBA" id="ARBA00034864"/>
    </source>
</evidence>
<protein>
    <recommendedName>
        <fullName evidence="12">Dynactin subunit 4</fullName>
    </recommendedName>
</protein>
<dbReference type="PANTHER" id="PTHR13034">
    <property type="entry name" value="DYNACTIN P62 SUBUNIT"/>
    <property type="match status" value="1"/>
</dbReference>